<feature type="transmembrane region" description="Helical" evidence="9">
    <location>
        <begin position="43"/>
        <end position="63"/>
    </location>
</feature>
<dbReference type="OrthoDB" id="8559716at2"/>
<protein>
    <submittedName>
        <fullName evidence="10">4-hydroxybenzoate polyprenyltransferase</fullName>
    </submittedName>
</protein>
<gene>
    <name evidence="10" type="ORF">BXY53_2711</name>
</gene>
<dbReference type="Pfam" id="PF01040">
    <property type="entry name" value="UbiA"/>
    <property type="match status" value="1"/>
</dbReference>
<evidence type="ECO:0000256" key="9">
    <source>
        <dbReference type="SAM" id="Phobius"/>
    </source>
</evidence>
<dbReference type="InterPro" id="IPR039653">
    <property type="entry name" value="Prenyltransferase"/>
</dbReference>
<feature type="transmembrane region" description="Helical" evidence="9">
    <location>
        <begin position="164"/>
        <end position="181"/>
    </location>
</feature>
<dbReference type="PANTHER" id="PTHR11048:SF28">
    <property type="entry name" value="4-HYDROXYBENZOATE POLYPRENYLTRANSFERASE, MITOCHONDRIAL"/>
    <property type="match status" value="1"/>
</dbReference>
<evidence type="ECO:0000256" key="7">
    <source>
        <dbReference type="ARBA" id="ARBA00022989"/>
    </source>
</evidence>
<dbReference type="GO" id="GO:0016765">
    <property type="term" value="F:transferase activity, transferring alkyl or aryl (other than methyl) groups"/>
    <property type="evidence" value="ECO:0007669"/>
    <property type="project" value="InterPro"/>
</dbReference>
<evidence type="ECO:0000256" key="1">
    <source>
        <dbReference type="ARBA" id="ARBA00001946"/>
    </source>
</evidence>
<dbReference type="PANTHER" id="PTHR11048">
    <property type="entry name" value="PRENYLTRANSFERASES"/>
    <property type="match status" value="1"/>
</dbReference>
<evidence type="ECO:0000256" key="5">
    <source>
        <dbReference type="ARBA" id="ARBA00022679"/>
    </source>
</evidence>
<name>A0A397PH17_9HYPH</name>
<evidence type="ECO:0000256" key="4">
    <source>
        <dbReference type="ARBA" id="ARBA00022475"/>
    </source>
</evidence>
<sequence length="289" mass="30281">MLRTLLILGRVSNLPTVWTNLLAGAVLGAAFAAEPVRFMAPDLATMLLLILAVSLHYTGGMFLNDAFDAEIDAAQRSNRPIPTGKISRSTVFLLGAGQLLAGVLLLFAVSAAAGWLGVALAGAILLYDWLHKRTTLAPVIMGACRFLVYLIAAAAVAGPAETPVLLAALGLWSYTAGLTYAAKQESLNQMGSLWPLLLLTLPLIIVAVLSQGAILPILILAVFATWAALAVRRFLRRAPGDVPRGVVSLIAGMALYDAALISIFSAELAAVALAGFLLTIAFQRVIPGT</sequence>
<organism evidence="10 11">
    <name type="scientific">Dichotomicrobium thermohalophilum</name>
    <dbReference type="NCBI Taxonomy" id="933063"/>
    <lineage>
        <taxon>Bacteria</taxon>
        <taxon>Pseudomonadati</taxon>
        <taxon>Pseudomonadota</taxon>
        <taxon>Alphaproteobacteria</taxon>
        <taxon>Hyphomicrobiales</taxon>
        <taxon>Hyphomicrobiaceae</taxon>
        <taxon>Dichotomicrobium</taxon>
    </lineage>
</organism>
<feature type="transmembrane region" description="Helical" evidence="9">
    <location>
        <begin position="215"/>
        <end position="235"/>
    </location>
</feature>
<dbReference type="InterPro" id="IPR044878">
    <property type="entry name" value="UbiA_sf"/>
</dbReference>
<evidence type="ECO:0000256" key="8">
    <source>
        <dbReference type="ARBA" id="ARBA00023136"/>
    </source>
</evidence>
<accession>A0A397PH17</accession>
<feature type="transmembrane region" description="Helical" evidence="9">
    <location>
        <begin position="12"/>
        <end position="31"/>
    </location>
</feature>
<dbReference type="InterPro" id="IPR000537">
    <property type="entry name" value="UbiA_prenyltransferase"/>
</dbReference>
<comment type="similarity">
    <text evidence="3">Belongs to the UbiA prenyltransferase family.</text>
</comment>
<comment type="cofactor">
    <cofactor evidence="1">
        <name>Mg(2+)</name>
        <dbReference type="ChEBI" id="CHEBI:18420"/>
    </cofactor>
</comment>
<evidence type="ECO:0000256" key="6">
    <source>
        <dbReference type="ARBA" id="ARBA00022692"/>
    </source>
</evidence>
<feature type="transmembrane region" description="Helical" evidence="9">
    <location>
        <begin position="99"/>
        <end position="127"/>
    </location>
</feature>
<evidence type="ECO:0000313" key="11">
    <source>
        <dbReference type="Proteomes" id="UP000266273"/>
    </source>
</evidence>
<evidence type="ECO:0000313" key="10">
    <source>
        <dbReference type="EMBL" id="RIA45424.1"/>
    </source>
</evidence>
<keyword evidence="5 10" id="KW-0808">Transferase</keyword>
<proteinExistence type="inferred from homology"/>
<keyword evidence="6 9" id="KW-0812">Transmembrane</keyword>
<keyword evidence="7 9" id="KW-1133">Transmembrane helix</keyword>
<dbReference type="GO" id="GO:0005886">
    <property type="term" value="C:plasma membrane"/>
    <property type="evidence" value="ECO:0007669"/>
    <property type="project" value="TreeGrafter"/>
</dbReference>
<dbReference type="Proteomes" id="UP000266273">
    <property type="component" value="Unassembled WGS sequence"/>
</dbReference>
<dbReference type="AlphaFoldDB" id="A0A397PH17"/>
<evidence type="ECO:0000256" key="2">
    <source>
        <dbReference type="ARBA" id="ARBA00004141"/>
    </source>
</evidence>
<dbReference type="EMBL" id="QXDF01000005">
    <property type="protein sequence ID" value="RIA45424.1"/>
    <property type="molecule type" value="Genomic_DNA"/>
</dbReference>
<comment type="subcellular location">
    <subcellularLocation>
        <location evidence="2">Membrane</location>
        <topology evidence="2">Multi-pass membrane protein</topology>
    </subcellularLocation>
</comment>
<reference evidence="10 11" key="1">
    <citation type="submission" date="2018-08" db="EMBL/GenBank/DDBJ databases">
        <title>Genomic Encyclopedia of Archaeal and Bacterial Type Strains, Phase II (KMG-II): from individual species to whole genera.</title>
        <authorList>
            <person name="Goeker M."/>
        </authorList>
    </citation>
    <scope>NUCLEOTIDE SEQUENCE [LARGE SCALE GENOMIC DNA]</scope>
    <source>
        <strain evidence="10 11">DSM 5002</strain>
    </source>
</reference>
<keyword evidence="8 9" id="KW-0472">Membrane</keyword>
<evidence type="ECO:0000256" key="3">
    <source>
        <dbReference type="ARBA" id="ARBA00005985"/>
    </source>
</evidence>
<keyword evidence="11" id="KW-1185">Reference proteome</keyword>
<keyword evidence="4" id="KW-1003">Cell membrane</keyword>
<dbReference type="RefSeq" id="WP_119062511.1">
    <property type="nucleotide sequence ID" value="NZ_QXDF01000005.1"/>
</dbReference>
<feature type="transmembrane region" description="Helical" evidence="9">
    <location>
        <begin position="139"/>
        <end position="158"/>
    </location>
</feature>
<dbReference type="Gene3D" id="1.10.357.140">
    <property type="entry name" value="UbiA prenyltransferase"/>
    <property type="match status" value="1"/>
</dbReference>
<feature type="transmembrane region" description="Helical" evidence="9">
    <location>
        <begin position="255"/>
        <end position="282"/>
    </location>
</feature>
<comment type="caution">
    <text evidence="10">The sequence shown here is derived from an EMBL/GenBank/DDBJ whole genome shotgun (WGS) entry which is preliminary data.</text>
</comment>
<dbReference type="CDD" id="cd13964">
    <property type="entry name" value="PT_UbiA_1"/>
    <property type="match status" value="1"/>
</dbReference>